<dbReference type="AlphaFoldDB" id="A0A850Q8X6"/>
<name>A0A850Q8X6_9BURK</name>
<keyword evidence="2" id="KW-1185">Reference proteome</keyword>
<protein>
    <submittedName>
        <fullName evidence="1">Uncharacterized protein</fullName>
    </submittedName>
</protein>
<organism evidence="1 2">
    <name type="scientific">Undibacterium oligocarboniphilum</name>
    <dbReference type="NCBI Taxonomy" id="666702"/>
    <lineage>
        <taxon>Bacteria</taxon>
        <taxon>Pseudomonadati</taxon>
        <taxon>Pseudomonadota</taxon>
        <taxon>Betaproteobacteria</taxon>
        <taxon>Burkholderiales</taxon>
        <taxon>Oxalobacteraceae</taxon>
        <taxon>Undibacterium</taxon>
    </lineage>
</organism>
<proteinExistence type="predicted"/>
<dbReference type="Proteomes" id="UP000588051">
    <property type="component" value="Unassembled WGS sequence"/>
</dbReference>
<evidence type="ECO:0000313" key="1">
    <source>
        <dbReference type="EMBL" id="NVO76732.1"/>
    </source>
</evidence>
<comment type="caution">
    <text evidence="1">The sequence shown here is derived from an EMBL/GenBank/DDBJ whole genome shotgun (WGS) entry which is preliminary data.</text>
</comment>
<dbReference type="RefSeq" id="WP_176801970.1">
    <property type="nucleotide sequence ID" value="NZ_JABXYJ010000001.1"/>
</dbReference>
<sequence>MHSHKDHGMVSGVAHDIETDSVTRHTVRKAYLPVLEDASQCQTKKQKSPQ</sequence>
<reference evidence="1 2" key="1">
    <citation type="submission" date="2020-06" db="EMBL/GenBank/DDBJ databases">
        <authorList>
            <person name="Qiu C."/>
            <person name="Liu Z."/>
        </authorList>
    </citation>
    <scope>NUCLEOTIDE SEQUENCE [LARGE SCALE GENOMIC DNA]</scope>
    <source>
        <strain evidence="1 2">EM 1</strain>
    </source>
</reference>
<evidence type="ECO:0000313" key="2">
    <source>
        <dbReference type="Proteomes" id="UP000588051"/>
    </source>
</evidence>
<accession>A0A850Q8X6</accession>
<dbReference type="EMBL" id="JABXYJ010000001">
    <property type="protein sequence ID" value="NVO76732.1"/>
    <property type="molecule type" value="Genomic_DNA"/>
</dbReference>
<gene>
    <name evidence="1" type="ORF">HV832_02635</name>
</gene>